<reference evidence="2" key="1">
    <citation type="submission" date="2023-07" db="EMBL/GenBank/DDBJ databases">
        <title>Two novel species in the genus Flavivirga.</title>
        <authorList>
            <person name="Kwon K."/>
        </authorList>
    </citation>
    <scope>NUCLEOTIDE SEQUENCE</scope>
    <source>
        <strain evidence="2">KACC 14158</strain>
    </source>
</reference>
<feature type="chain" id="PRO_5046234424" evidence="1">
    <location>
        <begin position="20"/>
        <end position="268"/>
    </location>
</feature>
<protein>
    <submittedName>
        <fullName evidence="2">Uncharacterized protein</fullName>
    </submittedName>
</protein>
<evidence type="ECO:0000313" key="3">
    <source>
        <dbReference type="Proteomes" id="UP001176806"/>
    </source>
</evidence>
<comment type="caution">
    <text evidence="2">The sequence shown here is derived from an EMBL/GenBank/DDBJ whole genome shotgun (WGS) entry which is preliminary data.</text>
</comment>
<evidence type="ECO:0000313" key="2">
    <source>
        <dbReference type="EMBL" id="MDO5975222.1"/>
    </source>
</evidence>
<keyword evidence="3" id="KW-1185">Reference proteome</keyword>
<feature type="signal peptide" evidence="1">
    <location>
        <begin position="1"/>
        <end position="19"/>
    </location>
</feature>
<gene>
    <name evidence="2" type="ORF">Q4Q40_13575</name>
</gene>
<evidence type="ECO:0000256" key="1">
    <source>
        <dbReference type="SAM" id="SignalP"/>
    </source>
</evidence>
<dbReference type="Proteomes" id="UP001176806">
    <property type="component" value="Unassembled WGS sequence"/>
</dbReference>
<organism evidence="2 3">
    <name type="scientific">Flavivirga jejuensis</name>
    <dbReference type="NCBI Taxonomy" id="870487"/>
    <lineage>
        <taxon>Bacteria</taxon>
        <taxon>Pseudomonadati</taxon>
        <taxon>Bacteroidota</taxon>
        <taxon>Flavobacteriia</taxon>
        <taxon>Flavobacteriales</taxon>
        <taxon>Flavobacteriaceae</taxon>
        <taxon>Flavivirga</taxon>
    </lineage>
</organism>
<dbReference type="EMBL" id="JAUOEL010000004">
    <property type="protein sequence ID" value="MDO5975222.1"/>
    <property type="molecule type" value="Genomic_DNA"/>
</dbReference>
<accession>A0ABT8WQM9</accession>
<keyword evidence="1" id="KW-0732">Signal</keyword>
<dbReference type="PROSITE" id="PS51257">
    <property type="entry name" value="PROKAR_LIPOPROTEIN"/>
    <property type="match status" value="1"/>
</dbReference>
<name>A0ABT8WQM9_9FLAO</name>
<proteinExistence type="predicted"/>
<dbReference type="RefSeq" id="WP_303302397.1">
    <property type="nucleotide sequence ID" value="NZ_BAABDA010000035.1"/>
</dbReference>
<sequence>MKNCIFLFILLLVSCSQSMGSTANYIREMTPHESGSYQYANIHISQLRKLQKKYNRSYQTTMHHRKTGANHDHSEAMWRDLYNLGRSFIKLAPDSKQKIIVPESMNGIKYAFNAIKRKGKSLVSEIGSSNSLKNVSKESWNEVIKLTQKLLSEDSKFRSLYYFPKYGYGNSSKKFTHNLSVQYSGIPLALDLTDGKFSIKGTARIGPWKFTSKVGYQKTSSNLGIKILKIVHSDGRIFLYDVRKTSLSFYFEKVYVDINKDIITLNVI</sequence>